<protein>
    <submittedName>
        <fullName evidence="1">Uncharacterized protein</fullName>
    </submittedName>
</protein>
<dbReference type="EMBL" id="BLLF01002062">
    <property type="protein sequence ID" value="GFH22543.1"/>
    <property type="molecule type" value="Genomic_DNA"/>
</dbReference>
<reference evidence="1 2" key="1">
    <citation type="submission" date="2020-02" db="EMBL/GenBank/DDBJ databases">
        <title>Draft genome sequence of Haematococcus lacustris strain NIES-144.</title>
        <authorList>
            <person name="Morimoto D."/>
            <person name="Nakagawa S."/>
            <person name="Yoshida T."/>
            <person name="Sawayama S."/>
        </authorList>
    </citation>
    <scope>NUCLEOTIDE SEQUENCE [LARGE SCALE GENOMIC DNA]</scope>
    <source>
        <strain evidence="1 2">NIES-144</strain>
    </source>
</reference>
<comment type="caution">
    <text evidence="1">The sequence shown here is derived from an EMBL/GenBank/DDBJ whole genome shotgun (WGS) entry which is preliminary data.</text>
</comment>
<accession>A0A699ZIW2</accession>
<evidence type="ECO:0000313" key="1">
    <source>
        <dbReference type="EMBL" id="GFH22543.1"/>
    </source>
</evidence>
<dbReference type="Proteomes" id="UP000485058">
    <property type="component" value="Unassembled WGS sequence"/>
</dbReference>
<evidence type="ECO:0000313" key="2">
    <source>
        <dbReference type="Proteomes" id="UP000485058"/>
    </source>
</evidence>
<sequence length="165" mass="16976">MLWAFSRLQLSSQQRASQRFHGPRLGHSPAHLSDMLGKGLATLGFCSGKAGLARSGNTRHQSQARILWAACIAPGRPWPFGDRLSVTEVSEHVAAAGMAGRGHTIAGKGGCPPPLRSSPPCVPGAGLVLTAAAASLYGGASTELRAPALAAVQRTATSCSCQHTT</sequence>
<name>A0A699ZIW2_HAELA</name>
<gene>
    <name evidence="1" type="ORF">HaLaN_20021</name>
</gene>
<keyword evidence="2" id="KW-1185">Reference proteome</keyword>
<dbReference type="AlphaFoldDB" id="A0A699ZIW2"/>
<proteinExistence type="predicted"/>
<organism evidence="1 2">
    <name type="scientific">Haematococcus lacustris</name>
    <name type="common">Green alga</name>
    <name type="synonym">Haematococcus pluvialis</name>
    <dbReference type="NCBI Taxonomy" id="44745"/>
    <lineage>
        <taxon>Eukaryota</taxon>
        <taxon>Viridiplantae</taxon>
        <taxon>Chlorophyta</taxon>
        <taxon>core chlorophytes</taxon>
        <taxon>Chlorophyceae</taxon>
        <taxon>CS clade</taxon>
        <taxon>Chlamydomonadales</taxon>
        <taxon>Haematococcaceae</taxon>
        <taxon>Haematococcus</taxon>
    </lineage>
</organism>